<gene>
    <name evidence="2" type="ORF">EKO04_006335</name>
</gene>
<feature type="compositionally biased region" description="Basic and acidic residues" evidence="1">
    <location>
        <begin position="253"/>
        <end position="266"/>
    </location>
</feature>
<sequence>MPAGTATSSFSDYASTASAPVRKPLQHNDAGSSSLVQNTNPNIRKLLGAKTDNTIITEGRNIKKALARKKKAHHVPLLAGTLKMKKKNEGIRAAHISTTPIAPMQDENKSPSDSTTYHIVSEFPSEYFQLPELTISKSSAGSSLESLNGFNPDFSFDGHQAFASAAVPLNVPPPSASTFVAKGVPLSTLDTIKELQPNIALKTTTGFLSNARDSSKFPVSDLVELTTTKTPMVTTVKHYAVVDTKNIAARQRHQSDDTRSSPSKDAEFPALTYPDIYVAALGRSSDILTPKIVAWARETALAAYNEEAQHDHAAAIANLEGLHLSYNELETSFAVDLDGVNLKAAAPSITLIDDGEVLFPVNGSPNTPASEPSEVSSSYAEYGDIYRWNQPSEHRVFISGQNGHCRVVSATERLYDVKITYEDSDCESVLSSDDHLELPSDDSDSTIPLLSEDHGPGDEGVTSSDSAESIINTPHETVSSHYAPAAFEDGASMFDLDELTASSVESVHGQKWLVLTAPPTPSLPSSTTKPAAVSGAHDWLVLTPSFTALRSEMTNTSLDAQSASSTPESAPTKHEGAPPSDDDRSDFDPAEALQAEDTPTEFLESPAPIASPDWTSDLVHTMLGTESLFTFLSILDVSDNGLTTKPALVTAFLDLVAAERTKLDLPTLPTSCTPSTFMRSKILPHTTLLGATSLATFLAQFDFSTGDVVEAEQVYKTFKDLCKEEIRKNMLATTGKMGALGRRLGKLSSF</sequence>
<dbReference type="OrthoDB" id="3800171at2759"/>
<dbReference type="AlphaFoldDB" id="A0A8H7MHU0"/>
<feature type="region of interest" description="Disordered" evidence="1">
    <location>
        <begin position="556"/>
        <end position="588"/>
    </location>
</feature>
<reference evidence="2" key="2">
    <citation type="submission" date="2020-09" db="EMBL/GenBank/DDBJ databases">
        <title>Reference genome assembly for Australian Ascochyta lentis isolate Al4.</title>
        <authorList>
            <person name="Lee R.C."/>
            <person name="Farfan-Caceres L.M."/>
            <person name="Debler J.W."/>
            <person name="Williams A.H."/>
            <person name="Henares B.M."/>
        </authorList>
    </citation>
    <scope>NUCLEOTIDE SEQUENCE</scope>
    <source>
        <strain evidence="2">Al4</strain>
    </source>
</reference>
<proteinExistence type="predicted"/>
<evidence type="ECO:0000313" key="3">
    <source>
        <dbReference type="Proteomes" id="UP000651452"/>
    </source>
</evidence>
<dbReference type="Proteomes" id="UP000651452">
    <property type="component" value="Unassembled WGS sequence"/>
</dbReference>
<name>A0A8H7MHU0_9PLEO</name>
<feature type="compositionally biased region" description="Polar residues" evidence="1">
    <location>
        <begin position="556"/>
        <end position="569"/>
    </location>
</feature>
<comment type="caution">
    <text evidence="2">The sequence shown here is derived from an EMBL/GenBank/DDBJ whole genome shotgun (WGS) entry which is preliminary data.</text>
</comment>
<reference evidence="2" key="1">
    <citation type="submission" date="2018-12" db="EMBL/GenBank/DDBJ databases">
        <authorList>
            <person name="Syme R.A."/>
            <person name="Farfan-Caceres L."/>
            <person name="Lichtenzveig J."/>
        </authorList>
    </citation>
    <scope>NUCLEOTIDE SEQUENCE</scope>
    <source>
        <strain evidence="2">Al4</strain>
    </source>
</reference>
<dbReference type="EMBL" id="RZGK01000011">
    <property type="protein sequence ID" value="KAF9695513.1"/>
    <property type="molecule type" value="Genomic_DNA"/>
</dbReference>
<protein>
    <submittedName>
        <fullName evidence="2">Uncharacterized protein</fullName>
    </submittedName>
</protein>
<feature type="region of interest" description="Disordered" evidence="1">
    <location>
        <begin position="247"/>
        <end position="266"/>
    </location>
</feature>
<organism evidence="2 3">
    <name type="scientific">Ascochyta lentis</name>
    <dbReference type="NCBI Taxonomy" id="205686"/>
    <lineage>
        <taxon>Eukaryota</taxon>
        <taxon>Fungi</taxon>
        <taxon>Dikarya</taxon>
        <taxon>Ascomycota</taxon>
        <taxon>Pezizomycotina</taxon>
        <taxon>Dothideomycetes</taxon>
        <taxon>Pleosporomycetidae</taxon>
        <taxon>Pleosporales</taxon>
        <taxon>Pleosporineae</taxon>
        <taxon>Didymellaceae</taxon>
        <taxon>Ascochyta</taxon>
    </lineage>
</organism>
<keyword evidence="3" id="KW-1185">Reference proteome</keyword>
<feature type="compositionally biased region" description="Polar residues" evidence="1">
    <location>
        <begin position="29"/>
        <end position="38"/>
    </location>
</feature>
<accession>A0A8H7MHU0</accession>
<feature type="region of interest" description="Disordered" evidence="1">
    <location>
        <begin position="1"/>
        <end position="38"/>
    </location>
</feature>
<feature type="region of interest" description="Disordered" evidence="1">
    <location>
        <begin position="429"/>
        <end position="466"/>
    </location>
</feature>
<feature type="compositionally biased region" description="Polar residues" evidence="1">
    <location>
        <begin position="1"/>
        <end position="18"/>
    </location>
</feature>
<evidence type="ECO:0000313" key="2">
    <source>
        <dbReference type="EMBL" id="KAF9695513.1"/>
    </source>
</evidence>
<evidence type="ECO:0000256" key="1">
    <source>
        <dbReference type="SAM" id="MobiDB-lite"/>
    </source>
</evidence>